<evidence type="ECO:0000256" key="1">
    <source>
        <dbReference type="RuleBase" id="RU369079"/>
    </source>
</evidence>
<feature type="transmembrane region" description="Helical" evidence="2">
    <location>
        <begin position="661"/>
        <end position="678"/>
    </location>
</feature>
<dbReference type="EMBL" id="JBHMEA010000049">
    <property type="protein sequence ID" value="MFB9233437.1"/>
    <property type="molecule type" value="Genomic_DNA"/>
</dbReference>
<feature type="transmembrane region" description="Helical" evidence="2">
    <location>
        <begin position="684"/>
        <end position="702"/>
    </location>
</feature>
<feature type="domain" description="TRAP C4-dicarboxylate transport system permease DctM subunit" evidence="3">
    <location>
        <begin position="162"/>
        <end position="626"/>
    </location>
</feature>
<feature type="transmembrane region" description="Helical" evidence="2">
    <location>
        <begin position="380"/>
        <end position="397"/>
    </location>
</feature>
<evidence type="ECO:0000313" key="4">
    <source>
        <dbReference type="EMBL" id="MFB9233437.1"/>
    </source>
</evidence>
<name>A0ABV5JJ02_9RHOB</name>
<dbReference type="InterPro" id="IPR011853">
    <property type="entry name" value="TRAP_DctM-Dct_fused"/>
</dbReference>
<protein>
    <submittedName>
        <fullName evidence="4">TRAP transporter permease</fullName>
    </submittedName>
</protein>
<feature type="transmembrane region" description="Helical" evidence="2">
    <location>
        <begin position="199"/>
        <end position="220"/>
    </location>
</feature>
<keyword evidence="2" id="KW-1133">Transmembrane helix</keyword>
<dbReference type="Pfam" id="PF06808">
    <property type="entry name" value="DctM"/>
    <property type="match status" value="1"/>
</dbReference>
<keyword evidence="2" id="KW-0812">Transmembrane</keyword>
<keyword evidence="1" id="KW-0997">Cell inner membrane</keyword>
<feature type="transmembrane region" description="Helical" evidence="2">
    <location>
        <begin position="445"/>
        <end position="469"/>
    </location>
</feature>
<comment type="caution">
    <text evidence="4">The sequence shown here is derived from an EMBL/GenBank/DDBJ whole genome shotgun (WGS) entry which is preliminary data.</text>
</comment>
<dbReference type="RefSeq" id="WP_246531644.1">
    <property type="nucleotide sequence ID" value="NZ_JAGFNU010000003.1"/>
</dbReference>
<feature type="transmembrane region" description="Helical" evidence="2">
    <location>
        <begin position="418"/>
        <end position="439"/>
    </location>
</feature>
<dbReference type="InterPro" id="IPR010656">
    <property type="entry name" value="DctM"/>
</dbReference>
<reference evidence="4 5" key="1">
    <citation type="submission" date="2024-09" db="EMBL/GenBank/DDBJ databases">
        <authorList>
            <person name="Sun Q."/>
            <person name="Mori K."/>
        </authorList>
    </citation>
    <scope>NUCLEOTIDE SEQUENCE [LARGE SCALE GENOMIC DNA]</scope>
    <source>
        <strain evidence="4 5">CECT 8726</strain>
    </source>
</reference>
<feature type="transmembrane region" description="Helical" evidence="2">
    <location>
        <begin position="28"/>
        <end position="47"/>
    </location>
</feature>
<evidence type="ECO:0000256" key="2">
    <source>
        <dbReference type="SAM" id="Phobius"/>
    </source>
</evidence>
<keyword evidence="5" id="KW-1185">Reference proteome</keyword>
<proteinExistence type="predicted"/>
<sequence length="713" mass="73621">MSDTHAAPNHESEDEDTGSKLRHLTGPMVGIIAAVSLIIAIVHLYVAIFPKISEFERNAFHFAGFAFLAAVSYPMMRGGAKLNRIVYIFDVLFGIAIAVSAIYLTQAEDAIYARGVTLAPLDWIAAGLCIAGAIELTRRVTGLIIPTLIVLAITYVGFWGQYVGGVFSFAGLSWETVVFRSIYGDDAMFGTIARISSTYVFLFIIFGAFLLQSGAGNFVIDLARAVAGRMVGGPGIVAVIASGLTGTISGSAVANTASTGVITIPLMKKAGFEPKFAGGVEAASSTGGQLMPPIMGAGAFVMASFTQIPYERIVAVAALPALLYFLSVAFFVRIEARRNNLKPMPSDGVTLGSAFRKSGASFVIPIAILISMLVSGFTPSYAAVVGIVAVIASSWLTQNPMGPRAVIAALIAGSKGMIMTAVLLCSVGLVVNVIATAGVGNTFSLMISGWAGGNILIAIVLIALASLVLGMGLPVTAAYIVLATLSAPALAGMIADRVVIDAVVAGVLSDSAKAVLMLGAPESMELLVQDVISRADASELIRSLPLEIAGPLRDMVVAPELAVAAVLSAHMIIFWLSQDSNVTPPVALAAITASAIAKAPAMGTAVTSWKLAKGLYIVPLLFAYTPLLSGDWGAMVTVFGFSVVGIYGLAGALQGCLENKIGIVLRVIVAVAGVASLWPGSLMLNMAGAAGVIACLLINIYAQPNRLKSTASA</sequence>
<feature type="transmembrane region" description="Helical" evidence="2">
    <location>
        <begin position="111"/>
        <end position="131"/>
    </location>
</feature>
<evidence type="ECO:0000259" key="3">
    <source>
        <dbReference type="Pfam" id="PF06808"/>
    </source>
</evidence>
<keyword evidence="2" id="KW-0472">Membrane</keyword>
<feature type="transmembrane region" description="Helical" evidence="2">
    <location>
        <begin position="314"/>
        <end position="334"/>
    </location>
</feature>
<dbReference type="PANTHER" id="PTHR43849:SF2">
    <property type="entry name" value="BLL3936 PROTEIN"/>
    <property type="match status" value="1"/>
</dbReference>
<dbReference type="PANTHER" id="PTHR43849">
    <property type="entry name" value="BLL3936 PROTEIN"/>
    <property type="match status" value="1"/>
</dbReference>
<feature type="transmembrane region" description="Helical" evidence="2">
    <location>
        <begin position="85"/>
        <end position="105"/>
    </location>
</feature>
<evidence type="ECO:0000313" key="5">
    <source>
        <dbReference type="Proteomes" id="UP001589683"/>
    </source>
</evidence>
<comment type="subcellular location">
    <subcellularLocation>
        <location evidence="1">Cell inner membrane</location>
        <topology evidence="1">Multi-pass membrane protein</topology>
    </subcellularLocation>
</comment>
<keyword evidence="1" id="KW-1003">Cell membrane</keyword>
<feature type="transmembrane region" description="Helical" evidence="2">
    <location>
        <begin position="632"/>
        <end position="649"/>
    </location>
</feature>
<gene>
    <name evidence="4" type="ORF">ACFFUT_16715</name>
</gene>
<dbReference type="Proteomes" id="UP001589683">
    <property type="component" value="Unassembled WGS sequence"/>
</dbReference>
<comment type="function">
    <text evidence="1">Part of the tripartite ATP-independent periplasmic (TRAP) transport system.</text>
</comment>
<organism evidence="4 5">
    <name type="scientific">Pseudohalocynthiibacter aestuariivivens</name>
    <dbReference type="NCBI Taxonomy" id="1591409"/>
    <lineage>
        <taxon>Bacteria</taxon>
        <taxon>Pseudomonadati</taxon>
        <taxon>Pseudomonadota</taxon>
        <taxon>Alphaproteobacteria</taxon>
        <taxon>Rhodobacterales</taxon>
        <taxon>Paracoccaceae</taxon>
        <taxon>Pseudohalocynthiibacter</taxon>
    </lineage>
</organism>
<feature type="transmembrane region" description="Helical" evidence="2">
    <location>
        <begin position="143"/>
        <end position="162"/>
    </location>
</feature>
<feature type="transmembrane region" description="Helical" evidence="2">
    <location>
        <begin position="556"/>
        <end position="576"/>
    </location>
</feature>
<feature type="transmembrane region" description="Helical" evidence="2">
    <location>
        <begin position="588"/>
        <end position="612"/>
    </location>
</feature>
<dbReference type="NCBIfam" id="TIGR02123">
    <property type="entry name" value="TRAP_fused"/>
    <property type="match status" value="1"/>
</dbReference>
<feature type="transmembrane region" description="Helical" evidence="2">
    <location>
        <begin position="476"/>
        <end position="495"/>
    </location>
</feature>
<keyword evidence="1" id="KW-0813">Transport</keyword>
<accession>A0ABV5JJ02</accession>